<proteinExistence type="predicted"/>
<evidence type="ECO:0000256" key="1">
    <source>
        <dbReference type="SAM" id="MobiDB-lite"/>
    </source>
</evidence>
<evidence type="ECO:0000313" key="4">
    <source>
        <dbReference type="Proteomes" id="UP000269542"/>
    </source>
</evidence>
<accession>A0A3S4VFM7</accession>
<reference evidence="3 4" key="1">
    <citation type="submission" date="2018-12" db="EMBL/GenBank/DDBJ databases">
        <authorList>
            <consortium name="Pathogen Informatics"/>
        </authorList>
    </citation>
    <scope>NUCLEOTIDE SEQUENCE [LARGE SCALE GENOMIC DNA]</scope>
    <source>
        <strain evidence="3 4">NCTC13354</strain>
    </source>
</reference>
<dbReference type="Proteomes" id="UP000269542">
    <property type="component" value="Chromosome"/>
</dbReference>
<feature type="region of interest" description="Disordered" evidence="1">
    <location>
        <begin position="181"/>
        <end position="201"/>
    </location>
</feature>
<evidence type="ECO:0000259" key="2">
    <source>
        <dbReference type="Pfam" id="PF09951"/>
    </source>
</evidence>
<organism evidence="3 4">
    <name type="scientific">Trueperella bialowiezensis</name>
    <dbReference type="NCBI Taxonomy" id="312285"/>
    <lineage>
        <taxon>Bacteria</taxon>
        <taxon>Bacillati</taxon>
        <taxon>Actinomycetota</taxon>
        <taxon>Actinomycetes</taxon>
        <taxon>Actinomycetales</taxon>
        <taxon>Actinomycetaceae</taxon>
        <taxon>Trueperella</taxon>
    </lineage>
</organism>
<evidence type="ECO:0000313" key="3">
    <source>
        <dbReference type="EMBL" id="VEI13072.1"/>
    </source>
</evidence>
<dbReference type="InterPro" id="IPR018689">
    <property type="entry name" value="Imm33_dom"/>
</dbReference>
<dbReference type="Gene3D" id="1.25.40.20">
    <property type="entry name" value="Ankyrin repeat-containing domain"/>
    <property type="match status" value="1"/>
</dbReference>
<dbReference type="KEGG" id="tbw:NCTC13354_00772"/>
<gene>
    <name evidence="3" type="ORF">NCTC13354_00772</name>
</gene>
<dbReference type="OrthoDB" id="4827574at2"/>
<dbReference type="EMBL" id="LR134476">
    <property type="protein sequence ID" value="VEI13072.1"/>
    <property type="molecule type" value="Genomic_DNA"/>
</dbReference>
<protein>
    <submittedName>
        <fullName evidence="3">Protein of uncharacterized function (DUF2185)</fullName>
    </submittedName>
</protein>
<keyword evidence="4" id="KW-1185">Reference proteome</keyword>
<dbReference type="RefSeq" id="WP_126416221.1">
    <property type="nucleotide sequence ID" value="NZ_LR134476.1"/>
</dbReference>
<sequence>MVDIHNADYYTVLTEGSRVDFEAKLASEGKNFEQIAAARTSGGSSILRYAIAGRHFELACDMLDAGAPVNVVDYAGNNEFHLLAPRLMDAPEAGDLGLALMKRGTSLEHRESRWNNSALFSLVSRGLSAPGGSVMDFLGQAIASATDVDTPNSAGLTVREVIEDRGGEALRVALNKYHPELGSGTQQPAANGCRSADQLSDDGVPVASQAQRYQATMRGQNIAKLGASIISQSILDGHARMKWCFREEPMNSADNGWRFLSSRDTDAYLADPRNSAVVAWESIILIEPAVMPLIDKPVGMDVQIVGTESGEILTVDNATGRPLEFTEHDFLPYEQ</sequence>
<dbReference type="AlphaFoldDB" id="A0A3S4VFM7"/>
<name>A0A3S4VFM7_9ACTO</name>
<dbReference type="Pfam" id="PF09951">
    <property type="entry name" value="Imm33"/>
    <property type="match status" value="1"/>
</dbReference>
<feature type="domain" description="Immunity protein Imm33" evidence="2">
    <location>
        <begin position="229"/>
        <end position="312"/>
    </location>
</feature>
<dbReference type="InterPro" id="IPR036770">
    <property type="entry name" value="Ankyrin_rpt-contain_sf"/>
</dbReference>